<sequence>MREDRHFLFVKYEDMKKNIRSSLRTIAAFLKKELTDEQLTLILNSCSLKSMRETLSESGTWRKDVVRKGIVGDWKNHFSAEESARFDQKYRERMAGTGLEFEFE</sequence>
<evidence type="ECO:0000313" key="5">
    <source>
        <dbReference type="Proteomes" id="UP000001554"/>
    </source>
</evidence>
<dbReference type="GeneID" id="118403963"/>
<name>A0A9J7HI95_BRAFL</name>
<reference evidence="6" key="2">
    <citation type="submission" date="2025-08" db="UniProtKB">
        <authorList>
            <consortium name="RefSeq"/>
        </authorList>
    </citation>
    <scope>IDENTIFICATION</scope>
    <source>
        <strain evidence="6">S238N-H82</strain>
        <tissue evidence="6">Testes</tissue>
    </source>
</reference>
<dbReference type="Proteomes" id="UP000001554">
    <property type="component" value="Chromosome 16"/>
</dbReference>
<evidence type="ECO:0000259" key="4">
    <source>
        <dbReference type="Pfam" id="PF00685"/>
    </source>
</evidence>
<comment type="similarity">
    <text evidence="1 3">Belongs to the sulfotransferase 1 family.</text>
</comment>
<keyword evidence="2 3" id="KW-0808">Transferase</keyword>
<evidence type="ECO:0000256" key="1">
    <source>
        <dbReference type="ARBA" id="ARBA00005771"/>
    </source>
</evidence>
<evidence type="ECO:0000256" key="3">
    <source>
        <dbReference type="RuleBase" id="RU361155"/>
    </source>
</evidence>
<accession>A0A9J7HI95</accession>
<dbReference type="InterPro" id="IPR027417">
    <property type="entry name" value="P-loop_NTPase"/>
</dbReference>
<dbReference type="RefSeq" id="XP_035658755.1">
    <property type="nucleotide sequence ID" value="XM_035802862.1"/>
</dbReference>
<evidence type="ECO:0000256" key="2">
    <source>
        <dbReference type="ARBA" id="ARBA00022679"/>
    </source>
</evidence>
<dbReference type="PANTHER" id="PTHR11783">
    <property type="entry name" value="SULFOTRANSFERASE SULT"/>
    <property type="match status" value="1"/>
</dbReference>
<protein>
    <recommendedName>
        <fullName evidence="3">Sulfotransferase</fullName>
        <ecNumber evidence="3">2.8.2.-</ecNumber>
    </recommendedName>
</protein>
<organism evidence="5 6">
    <name type="scientific">Branchiostoma floridae</name>
    <name type="common">Florida lancelet</name>
    <name type="synonym">Amphioxus</name>
    <dbReference type="NCBI Taxonomy" id="7739"/>
    <lineage>
        <taxon>Eukaryota</taxon>
        <taxon>Metazoa</taxon>
        <taxon>Chordata</taxon>
        <taxon>Cephalochordata</taxon>
        <taxon>Leptocardii</taxon>
        <taxon>Amphioxiformes</taxon>
        <taxon>Branchiostomatidae</taxon>
        <taxon>Branchiostoma</taxon>
    </lineage>
</organism>
<dbReference type="GO" id="GO:0005737">
    <property type="term" value="C:cytoplasm"/>
    <property type="evidence" value="ECO:0000318"/>
    <property type="project" value="GO_Central"/>
</dbReference>
<dbReference type="KEGG" id="bfo:118403963"/>
<evidence type="ECO:0000313" key="6">
    <source>
        <dbReference type="RefSeq" id="XP_035658755.1"/>
    </source>
</evidence>
<dbReference type="GO" id="GO:0051923">
    <property type="term" value="P:sulfation"/>
    <property type="evidence" value="ECO:0000318"/>
    <property type="project" value="GO_Central"/>
</dbReference>
<dbReference type="Pfam" id="PF00685">
    <property type="entry name" value="Sulfotransfer_1"/>
    <property type="match status" value="1"/>
</dbReference>
<reference evidence="5" key="1">
    <citation type="journal article" date="2020" name="Nat. Ecol. Evol.">
        <title>Deeply conserved synteny resolves early events in vertebrate evolution.</title>
        <authorList>
            <person name="Simakov O."/>
            <person name="Marletaz F."/>
            <person name="Yue J.X."/>
            <person name="O'Connell B."/>
            <person name="Jenkins J."/>
            <person name="Brandt A."/>
            <person name="Calef R."/>
            <person name="Tung C.H."/>
            <person name="Huang T.K."/>
            <person name="Schmutz J."/>
            <person name="Satoh N."/>
            <person name="Yu J.K."/>
            <person name="Putnam N.H."/>
            <person name="Green R.E."/>
            <person name="Rokhsar D.S."/>
        </authorList>
    </citation>
    <scope>NUCLEOTIDE SEQUENCE [LARGE SCALE GENOMIC DNA]</scope>
    <source>
        <strain evidence="5">S238N-H82</strain>
    </source>
</reference>
<feature type="domain" description="Sulfotransferase" evidence="4">
    <location>
        <begin position="1"/>
        <end position="98"/>
    </location>
</feature>
<dbReference type="EC" id="2.8.2.-" evidence="3"/>
<dbReference type="GO" id="GO:0008146">
    <property type="term" value="F:sulfotransferase activity"/>
    <property type="evidence" value="ECO:0000318"/>
    <property type="project" value="GO_Central"/>
</dbReference>
<dbReference type="Gene3D" id="3.40.50.300">
    <property type="entry name" value="P-loop containing nucleotide triphosphate hydrolases"/>
    <property type="match status" value="1"/>
</dbReference>
<dbReference type="OrthoDB" id="205623at2759"/>
<dbReference type="SUPFAM" id="SSF52540">
    <property type="entry name" value="P-loop containing nucleoside triphosphate hydrolases"/>
    <property type="match status" value="1"/>
</dbReference>
<dbReference type="AlphaFoldDB" id="A0A9J7HI95"/>
<proteinExistence type="inferred from homology"/>
<gene>
    <name evidence="6" type="primary">LOC118403963</name>
</gene>
<keyword evidence="5" id="KW-1185">Reference proteome</keyword>
<dbReference type="InterPro" id="IPR000863">
    <property type="entry name" value="Sulfotransferase_dom"/>
</dbReference>
<dbReference type="OMA" id="QMQHESS"/>